<reference evidence="2 3" key="1">
    <citation type="journal article" date="2019" name="Sci. Rep.">
        <title>Orb-weaving spider Araneus ventricosus genome elucidates the spidroin gene catalogue.</title>
        <authorList>
            <person name="Kono N."/>
            <person name="Nakamura H."/>
            <person name="Ohtoshi R."/>
            <person name="Moran D.A.P."/>
            <person name="Shinohara A."/>
            <person name="Yoshida Y."/>
            <person name="Fujiwara M."/>
            <person name="Mori M."/>
            <person name="Tomita M."/>
            <person name="Arakawa K."/>
        </authorList>
    </citation>
    <scope>NUCLEOTIDE SEQUENCE [LARGE SCALE GENOMIC DNA]</scope>
</reference>
<evidence type="ECO:0000313" key="3">
    <source>
        <dbReference type="Proteomes" id="UP000499080"/>
    </source>
</evidence>
<name>A0A4Y2DVB6_ARAVE</name>
<sequence length="75" mass="8446">VLSRTEKAITVQVDGKPTTVSIDRLKAAHLFLDEFPSRSSPPVPACKAQKSEVVTRSGRRSPRELSIFKLHRFRD</sequence>
<accession>A0A4Y2DVB6</accession>
<gene>
    <name evidence="2" type="ORF">AVEN_274833_1</name>
</gene>
<proteinExistence type="predicted"/>
<feature type="region of interest" description="Disordered" evidence="1">
    <location>
        <begin position="37"/>
        <end position="58"/>
    </location>
</feature>
<comment type="caution">
    <text evidence="2">The sequence shown here is derived from an EMBL/GenBank/DDBJ whole genome shotgun (WGS) entry which is preliminary data.</text>
</comment>
<evidence type="ECO:0000313" key="2">
    <source>
        <dbReference type="EMBL" id="GBM19758.1"/>
    </source>
</evidence>
<organism evidence="2 3">
    <name type="scientific">Araneus ventricosus</name>
    <name type="common">Orbweaver spider</name>
    <name type="synonym">Epeira ventricosa</name>
    <dbReference type="NCBI Taxonomy" id="182803"/>
    <lineage>
        <taxon>Eukaryota</taxon>
        <taxon>Metazoa</taxon>
        <taxon>Ecdysozoa</taxon>
        <taxon>Arthropoda</taxon>
        <taxon>Chelicerata</taxon>
        <taxon>Arachnida</taxon>
        <taxon>Araneae</taxon>
        <taxon>Araneomorphae</taxon>
        <taxon>Entelegynae</taxon>
        <taxon>Araneoidea</taxon>
        <taxon>Araneidae</taxon>
        <taxon>Araneus</taxon>
    </lineage>
</organism>
<dbReference type="Proteomes" id="UP000499080">
    <property type="component" value="Unassembled WGS sequence"/>
</dbReference>
<dbReference type="EMBL" id="BGPR01090545">
    <property type="protein sequence ID" value="GBM19758.1"/>
    <property type="molecule type" value="Genomic_DNA"/>
</dbReference>
<evidence type="ECO:0000256" key="1">
    <source>
        <dbReference type="SAM" id="MobiDB-lite"/>
    </source>
</evidence>
<protein>
    <submittedName>
        <fullName evidence="2">Uncharacterized protein</fullName>
    </submittedName>
</protein>
<feature type="non-terminal residue" evidence="2">
    <location>
        <position position="1"/>
    </location>
</feature>
<dbReference type="AlphaFoldDB" id="A0A4Y2DVB6"/>
<keyword evidence="3" id="KW-1185">Reference proteome</keyword>
<dbReference type="OrthoDB" id="775972at2759"/>